<keyword evidence="7" id="KW-1185">Reference proteome</keyword>
<evidence type="ECO:0000256" key="3">
    <source>
        <dbReference type="ARBA" id="ARBA00022574"/>
    </source>
</evidence>
<dbReference type="AlphaFoldDB" id="A0A819NW36"/>
<dbReference type="GO" id="GO:0034314">
    <property type="term" value="P:Arp2/3 complex-mediated actin nucleation"/>
    <property type="evidence" value="ECO:0007669"/>
    <property type="project" value="InterPro"/>
</dbReference>
<comment type="caution">
    <text evidence="6">The sequence shown here is derived from an EMBL/GenBank/DDBJ whole genome shotgun (WGS) entry which is preliminary data.</text>
</comment>
<name>A0A819NW36_9BILA</name>
<dbReference type="InterPro" id="IPR036322">
    <property type="entry name" value="WD40_repeat_dom_sf"/>
</dbReference>
<dbReference type="GO" id="GO:0051015">
    <property type="term" value="F:actin filament binding"/>
    <property type="evidence" value="ECO:0007669"/>
    <property type="project" value="TreeGrafter"/>
</dbReference>
<dbReference type="GO" id="GO:0005885">
    <property type="term" value="C:Arp2/3 protein complex"/>
    <property type="evidence" value="ECO:0007669"/>
    <property type="project" value="InterPro"/>
</dbReference>
<dbReference type="SUPFAM" id="SSF50978">
    <property type="entry name" value="WD40 repeat-like"/>
    <property type="match status" value="1"/>
</dbReference>
<dbReference type="InterPro" id="IPR015943">
    <property type="entry name" value="WD40/YVTN_repeat-like_dom_sf"/>
</dbReference>
<dbReference type="PANTHER" id="PTHR10709">
    <property type="entry name" value="ACTIN-RELATED PROTEIN 2/3 COMPLEX SUBUNIT 1"/>
    <property type="match status" value="1"/>
</dbReference>
<keyword evidence="5" id="KW-0206">Cytoskeleton</keyword>
<feature type="non-terminal residue" evidence="6">
    <location>
        <position position="1"/>
    </location>
</feature>
<protein>
    <submittedName>
        <fullName evidence="6">Uncharacterized protein</fullName>
    </submittedName>
</protein>
<dbReference type="Proteomes" id="UP000663866">
    <property type="component" value="Unassembled WGS sequence"/>
</dbReference>
<keyword evidence="4" id="KW-0677">Repeat</keyword>
<sequence length="169" mass="19068">SGWIHDLAFSLSGDSLAWVSHNSIIFAVSARNPAEITMEITNYLPFRCILFVSESTMIVAGHEFSPLIYNYDERKGTLNFVEKLDQQDGAVGKQAINEETEFYTPYQAARLFDQASMQTQTPEPVSTHQSMITQLLPYQTEPNCLSKISSADLFGQVVIWNLNGRKIRK</sequence>
<evidence type="ECO:0000256" key="1">
    <source>
        <dbReference type="ARBA" id="ARBA00004496"/>
    </source>
</evidence>
<evidence type="ECO:0000313" key="7">
    <source>
        <dbReference type="Proteomes" id="UP000663866"/>
    </source>
</evidence>
<evidence type="ECO:0000256" key="5">
    <source>
        <dbReference type="ARBA" id="ARBA00023212"/>
    </source>
</evidence>
<dbReference type="InterPro" id="IPR017383">
    <property type="entry name" value="ARPC1"/>
</dbReference>
<comment type="subcellular location">
    <subcellularLocation>
        <location evidence="1">Cytoplasm</location>
    </subcellularLocation>
</comment>
<dbReference type="PANTHER" id="PTHR10709:SF2">
    <property type="entry name" value="ACTIN-RELATED PROTEIN 2_3 COMPLEX SUBUNIT"/>
    <property type="match status" value="1"/>
</dbReference>
<proteinExistence type="predicted"/>
<dbReference type="EMBL" id="CAJOBG010002403">
    <property type="protein sequence ID" value="CAF4004485.1"/>
    <property type="molecule type" value="Genomic_DNA"/>
</dbReference>
<keyword evidence="2" id="KW-0963">Cytoplasm</keyword>
<organism evidence="6 7">
    <name type="scientific">Rotaria magnacalcarata</name>
    <dbReference type="NCBI Taxonomy" id="392030"/>
    <lineage>
        <taxon>Eukaryota</taxon>
        <taxon>Metazoa</taxon>
        <taxon>Spiralia</taxon>
        <taxon>Gnathifera</taxon>
        <taxon>Rotifera</taxon>
        <taxon>Eurotatoria</taxon>
        <taxon>Bdelloidea</taxon>
        <taxon>Philodinida</taxon>
        <taxon>Philodinidae</taxon>
        <taxon>Rotaria</taxon>
    </lineage>
</organism>
<dbReference type="Gene3D" id="2.130.10.10">
    <property type="entry name" value="YVTN repeat-like/Quinoprotein amine dehydrogenase"/>
    <property type="match status" value="1"/>
</dbReference>
<evidence type="ECO:0000313" key="6">
    <source>
        <dbReference type="EMBL" id="CAF4004485.1"/>
    </source>
</evidence>
<reference evidence="6" key="1">
    <citation type="submission" date="2021-02" db="EMBL/GenBank/DDBJ databases">
        <authorList>
            <person name="Nowell W R."/>
        </authorList>
    </citation>
    <scope>NUCLEOTIDE SEQUENCE</scope>
</reference>
<dbReference type="GO" id="GO:0005737">
    <property type="term" value="C:cytoplasm"/>
    <property type="evidence" value="ECO:0007669"/>
    <property type="project" value="UniProtKB-SubCell"/>
</dbReference>
<accession>A0A819NW36</accession>
<evidence type="ECO:0000256" key="2">
    <source>
        <dbReference type="ARBA" id="ARBA00022490"/>
    </source>
</evidence>
<gene>
    <name evidence="6" type="ORF">OVN521_LOCUS15246</name>
</gene>
<evidence type="ECO:0000256" key="4">
    <source>
        <dbReference type="ARBA" id="ARBA00022737"/>
    </source>
</evidence>
<keyword evidence="3" id="KW-0853">WD repeat</keyword>